<dbReference type="GeneTree" id="ENSGT01020000230623"/>
<feature type="compositionally biased region" description="Pro residues" evidence="5">
    <location>
        <begin position="468"/>
        <end position="483"/>
    </location>
</feature>
<feature type="transmembrane region" description="Helical" evidence="6">
    <location>
        <begin position="341"/>
        <end position="363"/>
    </location>
</feature>
<dbReference type="GO" id="GO:0016020">
    <property type="term" value="C:membrane"/>
    <property type="evidence" value="ECO:0007669"/>
    <property type="project" value="UniProtKB-SubCell"/>
</dbReference>
<reference evidence="8" key="1">
    <citation type="journal article" date="2010" name="Science">
        <title>The genome of the Western clawed frog Xenopus tropicalis.</title>
        <authorList>
            <person name="Hellsten U."/>
            <person name="Harland R.M."/>
            <person name="Gilchrist M.J."/>
            <person name="Hendrix D."/>
            <person name="Jurka J."/>
            <person name="Kapitonov V."/>
            <person name="Ovcharenko I."/>
            <person name="Putnam N.H."/>
            <person name="Shu S."/>
            <person name="Taher L."/>
            <person name="Blitz I.L."/>
            <person name="Blumberg B."/>
            <person name="Dichmann D.S."/>
            <person name="Dubchak I."/>
            <person name="Amaya E."/>
            <person name="Detter J.C."/>
            <person name="Fletcher R."/>
            <person name="Gerhard D.S."/>
            <person name="Goodstein D."/>
            <person name="Graves T."/>
            <person name="Grigoriev I.V."/>
            <person name="Grimwood J."/>
            <person name="Kawashima T."/>
            <person name="Lindquist E."/>
            <person name="Lucas S.M."/>
            <person name="Mead P.E."/>
            <person name="Mitros T."/>
            <person name="Ogino H."/>
            <person name="Ohta Y."/>
            <person name="Poliakov A.V."/>
            <person name="Pollet N."/>
            <person name="Robert J."/>
            <person name="Salamov A."/>
            <person name="Sater A.K."/>
            <person name="Schmutz J."/>
            <person name="Terry A."/>
            <person name="Vize P.D."/>
            <person name="Warren W.C."/>
            <person name="Wells D."/>
            <person name="Wills A."/>
            <person name="Wilson R.K."/>
            <person name="Zimmerman L.B."/>
            <person name="Zorn A.M."/>
            <person name="Grainger R."/>
            <person name="Grammer T."/>
            <person name="Khokha M.K."/>
            <person name="Richardson P.M."/>
            <person name="Rokhsar D.S."/>
        </authorList>
    </citation>
    <scope>NUCLEOTIDE SEQUENCE [LARGE SCALE GENOMIC DNA]</scope>
    <source>
        <strain evidence="8">Nigerian</strain>
    </source>
</reference>
<protein>
    <submittedName>
        <fullName evidence="8">T-cell surface antigen CD2</fullName>
    </submittedName>
</protein>
<evidence type="ECO:0000259" key="7">
    <source>
        <dbReference type="PROSITE" id="PS50835"/>
    </source>
</evidence>
<dbReference type="InterPro" id="IPR036179">
    <property type="entry name" value="Ig-like_dom_sf"/>
</dbReference>
<dbReference type="InterPro" id="IPR015631">
    <property type="entry name" value="CD2/SLAM_rcpt"/>
</dbReference>
<dbReference type="SUPFAM" id="SSF48726">
    <property type="entry name" value="Immunoglobulin"/>
    <property type="match status" value="2"/>
</dbReference>
<sequence length="496" mass="54761">MGKFTNSSSYRQIWGCECELFRNGSLYLKRLGTVGDETYTVTVHNQGGTHLTTGSILVTVIEKVSAPRLYSSCSPDGRALIRCEVEAGTDPQYSWEEDGGNLSSSWNVRGNWMRGFAPVPVTVSCSVWNPVSEERSQRVSVFCPSWAADTDPVYVALNGPVLLSIPGYPNAERDQVTWRDGKGNTMGRFKDSISFHQIRGCECELFRNGSLYLKRLGTVGDETYTVTVFNQMGKQISSHSVKVTVIKSVAAPVLSVTCGERDIRLRCEVSDEDTPDEMEMTWNNSRLIQSTKTKSVGRNVSLETHGNVTCATRNRVSDRSDSKKIDCRKHEPFIEFFTLEMIAAVAAGGVAFLIFIILLSYFVSRSCCQKSRIGEEGASICYENNISIQERQLPGPPGQQETQTLIQPPAEPQGHSPGPRPPAPRIQSQSRPPKQSKKGSHSKPNGATVEKQAPQAQTQPNPSQSIRPPVPTNHPSTRPPRPQPRTRSRAAHQPPQ</sequence>
<evidence type="ECO:0000256" key="2">
    <source>
        <dbReference type="ARBA" id="ARBA00022729"/>
    </source>
</evidence>
<keyword evidence="3 6" id="KW-0472">Membrane</keyword>
<feature type="domain" description="Ig-like" evidence="7">
    <location>
        <begin position="259"/>
        <end position="326"/>
    </location>
</feature>
<gene>
    <name evidence="8" type="primary">LOC100487379</name>
</gene>
<reference evidence="8" key="2">
    <citation type="submission" date="2021-03" db="UniProtKB">
        <authorList>
            <consortium name="Ensembl"/>
        </authorList>
    </citation>
    <scope>IDENTIFICATION</scope>
</reference>
<dbReference type="PANTHER" id="PTHR12080">
    <property type="entry name" value="SIGNALING LYMPHOCYTIC ACTIVATION MOLECULE"/>
    <property type="match status" value="1"/>
</dbReference>
<dbReference type="Ensembl" id="ENSXETT00000110664">
    <property type="protein sequence ID" value="ENSXETP00000109394"/>
    <property type="gene ID" value="ENSXETG00000040342"/>
</dbReference>
<keyword evidence="6" id="KW-1133">Transmembrane helix</keyword>
<dbReference type="InParanoid" id="A0A803JN22"/>
<organism evidence="8">
    <name type="scientific">Xenopus tropicalis</name>
    <name type="common">Western clawed frog</name>
    <name type="synonym">Silurana tropicalis</name>
    <dbReference type="NCBI Taxonomy" id="8364"/>
    <lineage>
        <taxon>Eukaryota</taxon>
        <taxon>Metazoa</taxon>
        <taxon>Chordata</taxon>
        <taxon>Craniata</taxon>
        <taxon>Vertebrata</taxon>
        <taxon>Euteleostomi</taxon>
        <taxon>Amphibia</taxon>
        <taxon>Batrachia</taxon>
        <taxon>Anura</taxon>
        <taxon>Pipoidea</taxon>
        <taxon>Pipidae</taxon>
        <taxon>Xenopodinae</taxon>
        <taxon>Xenopus</taxon>
        <taxon>Silurana</taxon>
    </lineage>
</organism>
<dbReference type="Bgee" id="ENSXETG00000040342">
    <property type="expression patterns" value="Expressed in liver"/>
</dbReference>
<evidence type="ECO:0000256" key="6">
    <source>
        <dbReference type="SAM" id="Phobius"/>
    </source>
</evidence>
<dbReference type="PROSITE" id="PS50835">
    <property type="entry name" value="IG_LIKE"/>
    <property type="match status" value="1"/>
</dbReference>
<proteinExistence type="predicted"/>
<dbReference type="Gene3D" id="2.60.40.10">
    <property type="entry name" value="Immunoglobulins"/>
    <property type="match status" value="3"/>
</dbReference>
<keyword evidence="6" id="KW-0812">Transmembrane</keyword>
<dbReference type="PANTHER" id="PTHR12080:SF130">
    <property type="entry name" value="FC RECEPTOR-LIKE PROTEIN 5 ISOFORM X1"/>
    <property type="match status" value="1"/>
</dbReference>
<dbReference type="InterPro" id="IPR013783">
    <property type="entry name" value="Ig-like_fold"/>
</dbReference>
<comment type="subcellular location">
    <subcellularLocation>
        <location evidence="1">Membrane</location>
    </subcellularLocation>
</comment>
<feature type="compositionally biased region" description="Polar residues" evidence="5">
    <location>
        <begin position="454"/>
        <end position="466"/>
    </location>
</feature>
<keyword evidence="2" id="KW-0732">Signal</keyword>
<keyword evidence="4" id="KW-0325">Glycoprotein</keyword>
<evidence type="ECO:0000256" key="5">
    <source>
        <dbReference type="SAM" id="MobiDB-lite"/>
    </source>
</evidence>
<evidence type="ECO:0000256" key="3">
    <source>
        <dbReference type="ARBA" id="ARBA00023136"/>
    </source>
</evidence>
<evidence type="ECO:0000313" key="8">
    <source>
        <dbReference type="Ensembl" id="ENSXETP00000109394"/>
    </source>
</evidence>
<dbReference type="InterPro" id="IPR007110">
    <property type="entry name" value="Ig-like_dom"/>
</dbReference>
<accession>A0A803JN22</accession>
<name>A0A803JN22_XENTR</name>
<evidence type="ECO:0000256" key="1">
    <source>
        <dbReference type="ARBA" id="ARBA00004370"/>
    </source>
</evidence>
<evidence type="ECO:0000256" key="4">
    <source>
        <dbReference type="ARBA" id="ARBA00023180"/>
    </source>
</evidence>
<dbReference type="AlphaFoldDB" id="A0A803JN22"/>
<feature type="region of interest" description="Disordered" evidence="5">
    <location>
        <begin position="390"/>
        <end position="496"/>
    </location>
</feature>